<evidence type="ECO:0000256" key="2">
    <source>
        <dbReference type="SAM" id="MobiDB-lite"/>
    </source>
</evidence>
<dbReference type="InterPro" id="IPR000451">
    <property type="entry name" value="NFkB/Dor"/>
</dbReference>
<dbReference type="RefSeq" id="XP_029638651.1">
    <property type="nucleotide sequence ID" value="XM_029782791.2"/>
</dbReference>
<dbReference type="InterPro" id="IPR032397">
    <property type="entry name" value="RHD_dimer"/>
</dbReference>
<dbReference type="FunFam" id="2.60.40.10:FF:000046">
    <property type="entry name" value="Nuclear factor NF-kappa-B p105 subunit"/>
    <property type="match status" value="1"/>
</dbReference>
<dbReference type="InterPro" id="IPR011029">
    <property type="entry name" value="DEATH-like_dom_sf"/>
</dbReference>
<dbReference type="CDD" id="cd01177">
    <property type="entry name" value="IPT_NFkappaB"/>
    <property type="match status" value="1"/>
</dbReference>
<dbReference type="SUPFAM" id="SSF81296">
    <property type="entry name" value="E set domains"/>
    <property type="match status" value="1"/>
</dbReference>
<reference evidence="5" key="1">
    <citation type="submission" date="2025-08" db="UniProtKB">
        <authorList>
            <consortium name="RefSeq"/>
        </authorList>
    </citation>
    <scope>IDENTIFICATION</scope>
</reference>
<dbReference type="GO" id="GO:0000981">
    <property type="term" value="F:DNA-binding transcription factor activity, RNA polymerase II-specific"/>
    <property type="evidence" value="ECO:0007669"/>
    <property type="project" value="TreeGrafter"/>
</dbReference>
<dbReference type="Pfam" id="PF16179">
    <property type="entry name" value="RHD_dimer"/>
    <property type="match status" value="1"/>
</dbReference>
<dbReference type="GO" id="GO:0005737">
    <property type="term" value="C:cytoplasm"/>
    <property type="evidence" value="ECO:0007669"/>
    <property type="project" value="InterPro"/>
</dbReference>
<dbReference type="Gene3D" id="1.10.533.10">
    <property type="entry name" value="Death Domain, Fas"/>
    <property type="match status" value="1"/>
</dbReference>
<dbReference type="PROSITE" id="PS50254">
    <property type="entry name" value="REL_2"/>
    <property type="match status" value="1"/>
</dbReference>
<dbReference type="InterPro" id="IPR008967">
    <property type="entry name" value="p53-like_TF_DNA-bd_sf"/>
</dbReference>
<dbReference type="InterPro" id="IPR002110">
    <property type="entry name" value="Ankyrin_rpt"/>
</dbReference>
<dbReference type="InterPro" id="IPR036770">
    <property type="entry name" value="Ankyrin_rpt-contain_sf"/>
</dbReference>
<dbReference type="InterPro" id="IPR011539">
    <property type="entry name" value="RHD_DNA_bind_dom"/>
</dbReference>
<dbReference type="InterPro" id="IPR002909">
    <property type="entry name" value="IPT_dom"/>
</dbReference>
<feature type="compositionally biased region" description="Acidic residues" evidence="2">
    <location>
        <begin position="454"/>
        <end position="464"/>
    </location>
</feature>
<dbReference type="SUPFAM" id="SSF47986">
    <property type="entry name" value="DEATH domain"/>
    <property type="match status" value="1"/>
</dbReference>
<dbReference type="InterPro" id="IPR013783">
    <property type="entry name" value="Ig-like_fold"/>
</dbReference>
<feature type="region of interest" description="Disordered" evidence="2">
    <location>
        <begin position="382"/>
        <end position="406"/>
    </location>
</feature>
<dbReference type="Gene3D" id="1.25.40.20">
    <property type="entry name" value="Ankyrin repeat-containing domain"/>
    <property type="match status" value="1"/>
</dbReference>
<dbReference type="SUPFAM" id="SSF49417">
    <property type="entry name" value="p53-like transcription factors"/>
    <property type="match status" value="1"/>
</dbReference>
<dbReference type="PRINTS" id="PR00057">
    <property type="entry name" value="NFKBTNSCPFCT"/>
</dbReference>
<dbReference type="SMART" id="SM00429">
    <property type="entry name" value="IPT"/>
    <property type="match status" value="1"/>
</dbReference>
<dbReference type="Gene3D" id="2.60.40.340">
    <property type="entry name" value="Rel homology domain (RHD), DNA-binding domain"/>
    <property type="match status" value="1"/>
</dbReference>
<dbReference type="Pfam" id="PF00554">
    <property type="entry name" value="RHD_DNA_bind"/>
    <property type="match status" value="1"/>
</dbReference>
<feature type="repeat" description="ANK" evidence="1">
    <location>
        <begin position="594"/>
        <end position="615"/>
    </location>
</feature>
<feature type="compositionally biased region" description="Low complexity" evidence="2">
    <location>
        <begin position="424"/>
        <end position="436"/>
    </location>
</feature>
<accession>A0A6P7SL61</accession>
<keyword evidence="4" id="KW-1185">Reference proteome</keyword>
<sequence>MDDCLSSRSDSEESIELTNEHVKQIFSSLTSENSTSLLQSNDITKASETTPKLVFIEQPQSRGFRFRYKCEGPSHGGLQGAHSQKSKRTYPTVQILNYKGPALFVVSLVTDDPEPYLHAHELVGKNCSKGICTIEVPSTNNPTCKLQNIGVMHVTKRKVIDILRERILESMILKKRIDSGNVNDTSINADENEINDAEESARKQGKNMSLNVVRLNFQAYLYSKEDNKFSISLPSVVSNPVFDSKSLRAANLKIIRMDKYSGYCTGNEEVYLLCDRISRDDVSVVFSENDNSPDQWRALADFGATDIHKQYAIVFKTPPYHNIHISKPIQVNIRLERPSNNETSEAMIFTYYPKCPAGCSSCCQHSTVSKQDDNELNIKRSKTLVQINGQPTSSSDDDNSEETCSHENSLPLYFVNGDAERSGQQTNSQNNLTLNSVKDSDVPTHLEKHRECTEPIENERDETEAAGFESDGDSNYTDSTFDDEIDYEYMSEKSLQALRSFVKTGNSEELLFHHRESMSIPDDNGNNLLHLAVMNNQVDIVKKLLKVLVTTQYDIDCKNSNLQTCLHLAVLLNRKPIVQLLLRNGANQALVDSSGNNPLHLAVIHNNIECLKELLWPLETEDWSYRISQCLKTCNSEGFKPLNLAFINGNTDAMNFLQQVEDSVSNEQMELDISMKIMKNFQDAYLKTESKTVSSIEETTLSQGDMHKMSEETRTELASMLDYEDLKMNWRDLALHLDLLYIIDEASHFDSPTKAILDIFECHGGYIQDVYESLCSIGRLDTAALLLLDGIATLEGQSM</sequence>
<dbReference type="InterPro" id="IPR030492">
    <property type="entry name" value="RHD_CS"/>
</dbReference>
<dbReference type="KEGG" id="osn:115213852"/>
<gene>
    <name evidence="5" type="primary">LOC115213852</name>
</gene>
<dbReference type="InterPro" id="IPR033926">
    <property type="entry name" value="IPT_NFkappaB"/>
</dbReference>
<name>A0A6P7SL61_9MOLL</name>
<dbReference type="GO" id="GO:0000978">
    <property type="term" value="F:RNA polymerase II cis-regulatory region sequence-specific DNA binding"/>
    <property type="evidence" value="ECO:0007669"/>
    <property type="project" value="TreeGrafter"/>
</dbReference>
<dbReference type="InterPro" id="IPR014756">
    <property type="entry name" value="Ig_E-set"/>
</dbReference>
<feature type="repeat" description="ANK" evidence="1">
    <location>
        <begin position="561"/>
        <end position="593"/>
    </location>
</feature>
<evidence type="ECO:0000313" key="5">
    <source>
        <dbReference type="RefSeq" id="XP_029638651.1"/>
    </source>
</evidence>
<dbReference type="PROSITE" id="PS50088">
    <property type="entry name" value="ANK_REPEAT"/>
    <property type="match status" value="3"/>
</dbReference>
<dbReference type="PROSITE" id="PS01204">
    <property type="entry name" value="REL_1"/>
    <property type="match status" value="1"/>
</dbReference>
<dbReference type="SUPFAM" id="SSF48403">
    <property type="entry name" value="Ankyrin repeat"/>
    <property type="match status" value="1"/>
</dbReference>
<feature type="compositionally biased region" description="Basic and acidic residues" evidence="2">
    <location>
        <begin position="438"/>
        <end position="453"/>
    </location>
</feature>
<organism evidence="4 5">
    <name type="scientific">Octopus sinensis</name>
    <name type="common">East Asian common octopus</name>
    <dbReference type="NCBI Taxonomy" id="2607531"/>
    <lineage>
        <taxon>Eukaryota</taxon>
        <taxon>Metazoa</taxon>
        <taxon>Spiralia</taxon>
        <taxon>Lophotrochozoa</taxon>
        <taxon>Mollusca</taxon>
        <taxon>Cephalopoda</taxon>
        <taxon>Coleoidea</taxon>
        <taxon>Octopodiformes</taxon>
        <taxon>Octopoda</taxon>
        <taxon>Incirrata</taxon>
        <taxon>Octopodidae</taxon>
        <taxon>Octopus</taxon>
    </lineage>
</organism>
<dbReference type="SMART" id="SM00248">
    <property type="entry name" value="ANK"/>
    <property type="match status" value="4"/>
</dbReference>
<evidence type="ECO:0000259" key="3">
    <source>
        <dbReference type="PROSITE" id="PS50254"/>
    </source>
</evidence>
<evidence type="ECO:0000256" key="1">
    <source>
        <dbReference type="PROSITE-ProRule" id="PRU00023"/>
    </source>
</evidence>
<feature type="compositionally biased region" description="Polar residues" evidence="2">
    <location>
        <begin position="383"/>
        <end position="392"/>
    </location>
</feature>
<keyword evidence="1" id="KW-0040">ANK repeat</keyword>
<dbReference type="PROSITE" id="PS50297">
    <property type="entry name" value="ANK_REP_REGION"/>
    <property type="match status" value="3"/>
</dbReference>
<feature type="region of interest" description="Disordered" evidence="2">
    <location>
        <begin position="420"/>
        <end position="479"/>
    </location>
</feature>
<proteinExistence type="predicted"/>
<dbReference type="Gene3D" id="2.60.40.10">
    <property type="entry name" value="Immunoglobulins"/>
    <property type="match status" value="1"/>
</dbReference>
<dbReference type="InterPro" id="IPR037059">
    <property type="entry name" value="RHD_DNA_bind_dom_sf"/>
</dbReference>
<protein>
    <submittedName>
        <fullName evidence="5">Nuclear factor NF-kappa-B p105 subunit isoform X1</fullName>
    </submittedName>
</protein>
<dbReference type="Pfam" id="PF12796">
    <property type="entry name" value="Ank_2"/>
    <property type="match status" value="1"/>
</dbReference>
<dbReference type="AlphaFoldDB" id="A0A6P7SL61"/>
<dbReference type="PANTHER" id="PTHR24169:SF28">
    <property type="entry name" value="NUCLEAR FACTOR NF-KAPPA-B P110 SUBUNIT"/>
    <property type="match status" value="1"/>
</dbReference>
<dbReference type="Proteomes" id="UP000515154">
    <property type="component" value="Linkage group LG7"/>
</dbReference>
<feature type="repeat" description="ANK" evidence="1">
    <location>
        <begin position="524"/>
        <end position="560"/>
    </location>
</feature>
<feature type="domain" description="RHD" evidence="3">
    <location>
        <begin position="48"/>
        <end position="248"/>
    </location>
</feature>
<dbReference type="PANTHER" id="PTHR24169">
    <property type="entry name" value="NUCLEAR FACTOR NF-KAPPA-B PROTEIN"/>
    <property type="match status" value="1"/>
</dbReference>
<evidence type="ECO:0000313" key="4">
    <source>
        <dbReference type="Proteomes" id="UP000515154"/>
    </source>
</evidence>